<proteinExistence type="predicted"/>
<feature type="domain" description="N-acetyltransferase" evidence="1">
    <location>
        <begin position="1"/>
        <end position="137"/>
    </location>
</feature>
<evidence type="ECO:0000259" key="1">
    <source>
        <dbReference type="PROSITE" id="PS51186"/>
    </source>
</evidence>
<organism evidence="2 3">
    <name type="scientific">Xylanibacillus composti</name>
    <dbReference type="NCBI Taxonomy" id="1572762"/>
    <lineage>
        <taxon>Bacteria</taxon>
        <taxon>Bacillati</taxon>
        <taxon>Bacillota</taxon>
        <taxon>Bacilli</taxon>
        <taxon>Bacillales</taxon>
        <taxon>Paenibacillaceae</taxon>
        <taxon>Xylanibacillus</taxon>
    </lineage>
</organism>
<evidence type="ECO:0000313" key="2">
    <source>
        <dbReference type="EMBL" id="GIQ68788.1"/>
    </source>
</evidence>
<dbReference type="Pfam" id="PF13508">
    <property type="entry name" value="Acetyltransf_7"/>
    <property type="match status" value="1"/>
</dbReference>
<dbReference type="InterPro" id="IPR000182">
    <property type="entry name" value="GNAT_dom"/>
</dbReference>
<gene>
    <name evidence="2" type="primary">yjbC</name>
    <name evidence="2" type="ORF">XYCOK13_16120</name>
</gene>
<reference evidence="2" key="1">
    <citation type="submission" date="2021-04" db="EMBL/GenBank/DDBJ databases">
        <title>Draft genome sequence of Xylanibacillus composti strain K13.</title>
        <authorList>
            <person name="Uke A."/>
            <person name="Chhe C."/>
            <person name="Baramee S."/>
            <person name="Kosugi A."/>
        </authorList>
    </citation>
    <scope>NUCLEOTIDE SEQUENCE</scope>
    <source>
        <strain evidence="2">K13</strain>
    </source>
</reference>
<accession>A0A8J4H0R0</accession>
<dbReference type="GO" id="GO:0016747">
    <property type="term" value="F:acyltransferase activity, transferring groups other than amino-acyl groups"/>
    <property type="evidence" value="ECO:0007669"/>
    <property type="project" value="InterPro"/>
</dbReference>
<dbReference type="InterPro" id="IPR016181">
    <property type="entry name" value="Acyl_CoA_acyltransferase"/>
</dbReference>
<dbReference type="AlphaFoldDB" id="A0A8J4H0R0"/>
<dbReference type="PROSITE" id="PS51186">
    <property type="entry name" value="GNAT"/>
    <property type="match status" value="1"/>
</dbReference>
<keyword evidence="3" id="KW-1185">Reference proteome</keyword>
<evidence type="ECO:0000313" key="3">
    <source>
        <dbReference type="Proteomes" id="UP000677918"/>
    </source>
</evidence>
<dbReference type="Gene3D" id="3.40.630.30">
    <property type="match status" value="1"/>
</dbReference>
<dbReference type="EMBL" id="BOVK01000018">
    <property type="protein sequence ID" value="GIQ68788.1"/>
    <property type="molecule type" value="Genomic_DNA"/>
</dbReference>
<protein>
    <submittedName>
        <fullName evidence="2">Putative acetyltransferase YjbC</fullName>
    </submittedName>
</protein>
<dbReference type="Proteomes" id="UP000677918">
    <property type="component" value="Unassembled WGS sequence"/>
</dbReference>
<name>A0A8J4H0R0_9BACL</name>
<dbReference type="RefSeq" id="WP_315910969.1">
    <property type="nucleotide sequence ID" value="NZ_QQSZ01000007.1"/>
</dbReference>
<sequence length="182" mass="22009">MMVQSDWYQKLNDYFPAHEMKHPEQLEALVKTHPNYHKEETDEYIVLYAEFPTFVFIDYLLVTSRQRGKGIGTQVLDKLKQKKKLIILEAEPLDEEDKDTQRRMKFYLRNGFRKADRIVYTRQDDDGETYEMKVLYWPPFEENQKVIMDKMKKACREIHNFRADRYYGRPLADPDESLRLKS</sequence>
<comment type="caution">
    <text evidence="2">The sequence shown here is derived from an EMBL/GenBank/DDBJ whole genome shotgun (WGS) entry which is preliminary data.</text>
</comment>
<dbReference type="SUPFAM" id="SSF55729">
    <property type="entry name" value="Acyl-CoA N-acyltransferases (Nat)"/>
    <property type="match status" value="1"/>
</dbReference>